<keyword evidence="8" id="KW-1185">Reference proteome</keyword>
<evidence type="ECO:0000313" key="7">
    <source>
        <dbReference type="EMBL" id="KAK0663801.1"/>
    </source>
</evidence>
<feature type="domain" description="Metallo-beta-lactamase" evidence="6">
    <location>
        <begin position="63"/>
        <end position="310"/>
    </location>
</feature>
<evidence type="ECO:0000313" key="8">
    <source>
        <dbReference type="Proteomes" id="UP001175001"/>
    </source>
</evidence>
<dbReference type="Pfam" id="PF00753">
    <property type="entry name" value="Lactamase_B"/>
    <property type="match status" value="1"/>
</dbReference>
<keyword evidence="7" id="KW-0560">Oxidoreductase</keyword>
<dbReference type="PANTHER" id="PTHR42978:SF5">
    <property type="entry name" value="METALLO-BETA-LACTAMASE DOMAIN-CONTAINING PROTEIN"/>
    <property type="match status" value="1"/>
</dbReference>
<keyword evidence="2" id="KW-0479">Metal-binding</keyword>
<comment type="caution">
    <text evidence="7">The sequence shown here is derived from an EMBL/GenBank/DDBJ whole genome shotgun (WGS) entry which is preliminary data.</text>
</comment>
<dbReference type="PANTHER" id="PTHR42978">
    <property type="entry name" value="QUORUM-QUENCHING LACTONASE YTNP-RELATED-RELATED"/>
    <property type="match status" value="1"/>
</dbReference>
<evidence type="ECO:0000256" key="5">
    <source>
        <dbReference type="SAM" id="MobiDB-lite"/>
    </source>
</evidence>
<dbReference type="InterPro" id="IPR051013">
    <property type="entry name" value="MBL_superfamily_lactonases"/>
</dbReference>
<keyword evidence="3" id="KW-0378">Hydrolase</keyword>
<evidence type="ECO:0000256" key="1">
    <source>
        <dbReference type="ARBA" id="ARBA00007749"/>
    </source>
</evidence>
<dbReference type="GO" id="GO:0004497">
    <property type="term" value="F:monooxygenase activity"/>
    <property type="evidence" value="ECO:0007669"/>
    <property type="project" value="UniProtKB-KW"/>
</dbReference>
<evidence type="ECO:0000256" key="3">
    <source>
        <dbReference type="ARBA" id="ARBA00022801"/>
    </source>
</evidence>
<protein>
    <submittedName>
        <fullName evidence="7">Cytochrome P450 monooxygenase andK</fullName>
    </submittedName>
</protein>
<evidence type="ECO:0000256" key="2">
    <source>
        <dbReference type="ARBA" id="ARBA00022723"/>
    </source>
</evidence>
<dbReference type="AlphaFoldDB" id="A0AA40D5R9"/>
<dbReference type="InterPro" id="IPR001279">
    <property type="entry name" value="Metallo-B-lactamas"/>
</dbReference>
<evidence type="ECO:0000259" key="6">
    <source>
        <dbReference type="SMART" id="SM00849"/>
    </source>
</evidence>
<dbReference type="Proteomes" id="UP001175001">
    <property type="component" value="Unassembled WGS sequence"/>
</dbReference>
<comment type="similarity">
    <text evidence="1">Belongs to the metallo-beta-lactamase superfamily.</text>
</comment>
<keyword evidence="7" id="KW-0503">Monooxygenase</keyword>
<evidence type="ECO:0000256" key="4">
    <source>
        <dbReference type="ARBA" id="ARBA00022833"/>
    </source>
</evidence>
<dbReference type="CDD" id="cd07730">
    <property type="entry name" value="metallo-hydrolase-like_MBL-fold"/>
    <property type="match status" value="1"/>
</dbReference>
<sequence length="424" mass="46135">MARDNGDGGGEFLATPKAPPNLNIPTSSSTVSVSVIDTGVRVSLPIAPFLEPQIRGKGRMTGPAYSFLITHNQSGRRLLFDLSVRKDCRTGFAPAVQQRVNDPAKEFWVRWIDPLSSSSSSPKWEADTEPETEPRDVVDVLAAGGLRPDDIEAVVWSHHHWDHTGDVTRFPAASTKLVVGPGFTQAFGAGWPAVEGAPVKGEEWAGRELVEVGFNEEDGLKIGRFRAMDWWGDGSFYLLDTPGHAVGHLCGLARVRAGQGGGDEAFVFMGGDCAHHGAEFRPSPYLPLPRTIAPSPFPRHPQHATICPGALFAPIHPASSLPEKATKPFYTPTQFFPYNFDDCVWSIDGLQEFDADERVFVVNAHDESLLSVFYGAGGEGKGKGWIWPEGTLDSWREGQNLATRARWAFLEDFAEAAGLGEGEK</sequence>
<proteinExistence type="inferred from homology"/>
<organism evidence="7 8">
    <name type="scientific">Lasiodiplodia hormozganensis</name>
    <dbReference type="NCBI Taxonomy" id="869390"/>
    <lineage>
        <taxon>Eukaryota</taxon>
        <taxon>Fungi</taxon>
        <taxon>Dikarya</taxon>
        <taxon>Ascomycota</taxon>
        <taxon>Pezizomycotina</taxon>
        <taxon>Dothideomycetes</taxon>
        <taxon>Dothideomycetes incertae sedis</taxon>
        <taxon>Botryosphaeriales</taxon>
        <taxon>Botryosphaeriaceae</taxon>
        <taxon>Lasiodiplodia</taxon>
    </lineage>
</organism>
<feature type="region of interest" description="Disordered" evidence="5">
    <location>
        <begin position="1"/>
        <end position="28"/>
    </location>
</feature>
<dbReference type="EMBL" id="JAUJDW010000003">
    <property type="protein sequence ID" value="KAK0663801.1"/>
    <property type="molecule type" value="Genomic_DNA"/>
</dbReference>
<dbReference type="Gene3D" id="3.60.15.10">
    <property type="entry name" value="Ribonuclease Z/Hydroxyacylglutathione hydrolase-like"/>
    <property type="match status" value="1"/>
</dbReference>
<dbReference type="SMART" id="SM00849">
    <property type="entry name" value="Lactamase_B"/>
    <property type="match status" value="1"/>
</dbReference>
<dbReference type="InterPro" id="IPR036866">
    <property type="entry name" value="RibonucZ/Hydroxyglut_hydro"/>
</dbReference>
<accession>A0AA40D5R9</accession>
<dbReference type="GO" id="GO:0046872">
    <property type="term" value="F:metal ion binding"/>
    <property type="evidence" value="ECO:0007669"/>
    <property type="project" value="UniProtKB-KW"/>
</dbReference>
<keyword evidence="4" id="KW-0862">Zinc</keyword>
<dbReference type="GO" id="GO:0016787">
    <property type="term" value="F:hydrolase activity"/>
    <property type="evidence" value="ECO:0007669"/>
    <property type="project" value="UniProtKB-KW"/>
</dbReference>
<gene>
    <name evidence="7" type="primary">andK_1</name>
    <name evidence="7" type="ORF">DIS24_g1041</name>
</gene>
<name>A0AA40D5R9_9PEZI</name>
<reference evidence="7" key="1">
    <citation type="submission" date="2023-06" db="EMBL/GenBank/DDBJ databases">
        <title>Multi-omics analyses reveal the molecular pathogenesis toolkit of Lasiodiplodia hormozganensis, a cross-kingdom pathogen.</title>
        <authorList>
            <person name="Felix C."/>
            <person name="Meneses R."/>
            <person name="Goncalves M.F.M."/>
            <person name="Tilleman L."/>
            <person name="Duarte A.S."/>
            <person name="Jorrin-Novo J.V."/>
            <person name="Van De Peer Y."/>
            <person name="Deforce D."/>
            <person name="Van Nieuwerburgh F."/>
            <person name="Esteves A.C."/>
            <person name="Alves A."/>
        </authorList>
    </citation>
    <scope>NUCLEOTIDE SEQUENCE</scope>
    <source>
        <strain evidence="7">CBS 339.90</strain>
    </source>
</reference>
<dbReference type="SUPFAM" id="SSF56281">
    <property type="entry name" value="Metallo-hydrolase/oxidoreductase"/>
    <property type="match status" value="1"/>
</dbReference>